<comment type="caution">
    <text evidence="1">The sequence shown here is derived from an EMBL/GenBank/DDBJ whole genome shotgun (WGS) entry which is preliminary data.</text>
</comment>
<accession>A0A0F9LID2</accession>
<evidence type="ECO:0000313" key="1">
    <source>
        <dbReference type="EMBL" id="KKM94629.1"/>
    </source>
</evidence>
<organism evidence="1">
    <name type="scientific">marine sediment metagenome</name>
    <dbReference type="NCBI Taxonomy" id="412755"/>
    <lineage>
        <taxon>unclassified sequences</taxon>
        <taxon>metagenomes</taxon>
        <taxon>ecological metagenomes</taxon>
    </lineage>
</organism>
<gene>
    <name evidence="1" type="ORF">LCGC14_1196430</name>
</gene>
<protein>
    <submittedName>
        <fullName evidence="1">Uncharacterized protein</fullName>
    </submittedName>
</protein>
<dbReference type="AlphaFoldDB" id="A0A0F9LID2"/>
<dbReference type="EMBL" id="LAZR01006115">
    <property type="protein sequence ID" value="KKM94629.1"/>
    <property type="molecule type" value="Genomic_DNA"/>
</dbReference>
<reference evidence="1" key="1">
    <citation type="journal article" date="2015" name="Nature">
        <title>Complex archaea that bridge the gap between prokaryotes and eukaryotes.</title>
        <authorList>
            <person name="Spang A."/>
            <person name="Saw J.H."/>
            <person name="Jorgensen S.L."/>
            <person name="Zaremba-Niedzwiedzka K."/>
            <person name="Martijn J."/>
            <person name="Lind A.E."/>
            <person name="van Eijk R."/>
            <person name="Schleper C."/>
            <person name="Guy L."/>
            <person name="Ettema T.J."/>
        </authorList>
    </citation>
    <scope>NUCLEOTIDE SEQUENCE</scope>
</reference>
<sequence>MASPVGGATVQLGKTEQWLHDKSVARARKMCNERFHEAEILGADGKWTLVVDIHAKPGLNGALDVRDMNTGVWNPIARNGWRHVRPAND</sequence>
<proteinExistence type="predicted"/>
<name>A0A0F9LID2_9ZZZZ</name>